<dbReference type="InterPro" id="IPR039420">
    <property type="entry name" value="WalR-like"/>
</dbReference>
<accession>A0A378U5V5</accession>
<evidence type="ECO:0000313" key="4">
    <source>
        <dbReference type="EMBL" id="STZ69523.1"/>
    </source>
</evidence>
<gene>
    <name evidence="4" type="primary">regA</name>
    <name evidence="4" type="ORF">NCTC11179_03030</name>
</gene>
<dbReference type="InterPro" id="IPR001789">
    <property type="entry name" value="Sig_transdc_resp-reg_receiver"/>
</dbReference>
<dbReference type="Gene3D" id="3.40.50.2300">
    <property type="match status" value="1"/>
</dbReference>
<dbReference type="AlphaFoldDB" id="A0A378U5V5"/>
<dbReference type="Proteomes" id="UP000255024">
    <property type="component" value="Unassembled WGS sequence"/>
</dbReference>
<keyword evidence="2" id="KW-0597">Phosphoprotein</keyword>
<sequence length="219" mass="24735">MKRILLVDDHPLILEGYRMALLNHAEFAQGFIFEKAFDCTEAKQKIDQAIAHKEPYDLALVDFSLPKGAESTWEDGGDIICYIKKEMPTCRTITITGHTEILTIYDIVKNIRPTSIIGKKEITPQVLIDVVHLVIKGHDYQSPLVKKCLEEMVCKEVMYDDYNRAILLLLAKGHKLIDLEHYVPLSAPTIKKRLAKMKAAFGVPDSATLVQEAIKQGFV</sequence>
<dbReference type="PANTHER" id="PTHR43214">
    <property type="entry name" value="TWO-COMPONENT RESPONSE REGULATOR"/>
    <property type="match status" value="1"/>
</dbReference>
<dbReference type="SUPFAM" id="SSF52172">
    <property type="entry name" value="CheY-like"/>
    <property type="match status" value="1"/>
</dbReference>
<dbReference type="GO" id="GO:0003677">
    <property type="term" value="F:DNA binding"/>
    <property type="evidence" value="ECO:0007669"/>
    <property type="project" value="UniProtKB-KW"/>
</dbReference>
<evidence type="ECO:0000313" key="5">
    <source>
        <dbReference type="Proteomes" id="UP000255024"/>
    </source>
</evidence>
<feature type="domain" description="Response regulatory" evidence="3">
    <location>
        <begin position="3"/>
        <end position="134"/>
    </location>
</feature>
<dbReference type="EMBL" id="UGQL01000002">
    <property type="protein sequence ID" value="STZ69523.1"/>
    <property type="molecule type" value="Genomic_DNA"/>
</dbReference>
<proteinExistence type="predicted"/>
<dbReference type="InterPro" id="IPR011006">
    <property type="entry name" value="CheY-like_superfamily"/>
</dbReference>
<feature type="modified residue" description="4-aspartylphosphate" evidence="2">
    <location>
        <position position="62"/>
    </location>
</feature>
<evidence type="ECO:0000256" key="2">
    <source>
        <dbReference type="PROSITE-ProRule" id="PRU00169"/>
    </source>
</evidence>
<dbReference type="RefSeq" id="WP_115092236.1">
    <property type="nucleotide sequence ID" value="NZ_CP068107.1"/>
</dbReference>
<dbReference type="GO" id="GO:0000160">
    <property type="term" value="P:phosphorelay signal transduction system"/>
    <property type="evidence" value="ECO:0007669"/>
    <property type="project" value="InterPro"/>
</dbReference>
<keyword evidence="1" id="KW-0238">DNA-binding</keyword>
<name>A0A378U5V5_MYROD</name>
<evidence type="ECO:0000256" key="1">
    <source>
        <dbReference type="ARBA" id="ARBA00023125"/>
    </source>
</evidence>
<reference evidence="4 5" key="1">
    <citation type="submission" date="2018-06" db="EMBL/GenBank/DDBJ databases">
        <authorList>
            <consortium name="Pathogen Informatics"/>
            <person name="Doyle S."/>
        </authorList>
    </citation>
    <scope>NUCLEOTIDE SEQUENCE [LARGE SCALE GENOMIC DNA]</scope>
    <source>
        <strain evidence="4 5">NCTC11179</strain>
    </source>
</reference>
<protein>
    <submittedName>
        <fullName evidence="4">Response regulator prrA</fullName>
    </submittedName>
</protein>
<keyword evidence="5" id="KW-1185">Reference proteome</keyword>
<evidence type="ECO:0000259" key="3">
    <source>
        <dbReference type="PROSITE" id="PS50110"/>
    </source>
</evidence>
<organism evidence="4 5">
    <name type="scientific">Myroides odoratus</name>
    <name type="common">Flavobacterium odoratum</name>
    <dbReference type="NCBI Taxonomy" id="256"/>
    <lineage>
        <taxon>Bacteria</taxon>
        <taxon>Pseudomonadati</taxon>
        <taxon>Bacteroidota</taxon>
        <taxon>Flavobacteriia</taxon>
        <taxon>Flavobacteriales</taxon>
        <taxon>Flavobacteriaceae</taxon>
        <taxon>Myroides</taxon>
    </lineage>
</organism>
<dbReference type="PROSITE" id="PS50110">
    <property type="entry name" value="RESPONSE_REGULATORY"/>
    <property type="match status" value="1"/>
</dbReference>